<dbReference type="Proteomes" id="UP001064489">
    <property type="component" value="Chromosome 9"/>
</dbReference>
<evidence type="ECO:0000256" key="1">
    <source>
        <dbReference type="SAM" id="MobiDB-lite"/>
    </source>
</evidence>
<sequence>MSSTCISFSGPSSTVVGSIPIPLPDVPFVQKVCSLLPCEASLPSSIVVSSDGHIMESLSSLLSREVSPRPPAVVSSGGPIMESLPSGDPTQSSESYKITDVFREAAAAGLSVCRTWAFSD</sequence>
<feature type="region of interest" description="Disordered" evidence="1">
    <location>
        <begin position="68"/>
        <end position="93"/>
    </location>
</feature>
<dbReference type="AlphaFoldDB" id="A0AAD5P5F0"/>
<protein>
    <submittedName>
        <fullName evidence="2">Uncharacterized protein</fullName>
    </submittedName>
</protein>
<comment type="caution">
    <text evidence="2">The sequence shown here is derived from an EMBL/GenBank/DDBJ whole genome shotgun (WGS) entry which is preliminary data.</text>
</comment>
<accession>A0AAD5P5F0</accession>
<keyword evidence="3" id="KW-1185">Reference proteome</keyword>
<dbReference type="EMBL" id="JAJSOW010000001">
    <property type="protein sequence ID" value="KAI9200340.1"/>
    <property type="molecule type" value="Genomic_DNA"/>
</dbReference>
<gene>
    <name evidence="2" type="ORF">LWI28_006201</name>
</gene>
<reference evidence="2" key="1">
    <citation type="journal article" date="2022" name="Plant J.">
        <title>Strategies of tolerance reflected in two North American maple genomes.</title>
        <authorList>
            <person name="McEvoy S.L."/>
            <person name="Sezen U.U."/>
            <person name="Trouern-Trend A."/>
            <person name="McMahon S.M."/>
            <person name="Schaberg P.G."/>
            <person name="Yang J."/>
            <person name="Wegrzyn J.L."/>
            <person name="Swenson N.G."/>
        </authorList>
    </citation>
    <scope>NUCLEOTIDE SEQUENCE</scope>
    <source>
        <strain evidence="2">91603</strain>
    </source>
</reference>
<organism evidence="2 3">
    <name type="scientific">Acer negundo</name>
    <name type="common">Box elder</name>
    <dbReference type="NCBI Taxonomy" id="4023"/>
    <lineage>
        <taxon>Eukaryota</taxon>
        <taxon>Viridiplantae</taxon>
        <taxon>Streptophyta</taxon>
        <taxon>Embryophyta</taxon>
        <taxon>Tracheophyta</taxon>
        <taxon>Spermatophyta</taxon>
        <taxon>Magnoliopsida</taxon>
        <taxon>eudicotyledons</taxon>
        <taxon>Gunneridae</taxon>
        <taxon>Pentapetalae</taxon>
        <taxon>rosids</taxon>
        <taxon>malvids</taxon>
        <taxon>Sapindales</taxon>
        <taxon>Sapindaceae</taxon>
        <taxon>Hippocastanoideae</taxon>
        <taxon>Acereae</taxon>
        <taxon>Acer</taxon>
    </lineage>
</organism>
<reference evidence="2" key="2">
    <citation type="submission" date="2023-02" db="EMBL/GenBank/DDBJ databases">
        <authorList>
            <person name="Swenson N.G."/>
            <person name="Wegrzyn J.L."/>
            <person name="Mcevoy S.L."/>
        </authorList>
    </citation>
    <scope>NUCLEOTIDE SEQUENCE</scope>
    <source>
        <strain evidence="2">91603</strain>
        <tissue evidence="2">Leaf</tissue>
    </source>
</reference>
<name>A0AAD5P5F0_ACENE</name>
<evidence type="ECO:0000313" key="3">
    <source>
        <dbReference type="Proteomes" id="UP001064489"/>
    </source>
</evidence>
<proteinExistence type="predicted"/>
<evidence type="ECO:0000313" key="2">
    <source>
        <dbReference type="EMBL" id="KAI9200340.1"/>
    </source>
</evidence>